<protein>
    <submittedName>
        <fullName evidence="2">Uncharacterized protein</fullName>
    </submittedName>
</protein>
<evidence type="ECO:0000313" key="3">
    <source>
        <dbReference type="Proteomes" id="UP001271723"/>
    </source>
</evidence>
<organism evidence="2 3">
    <name type="scientific">Streptomyces griseiscabiei</name>
    <dbReference type="NCBI Taxonomy" id="2993540"/>
    <lineage>
        <taxon>Bacteria</taxon>
        <taxon>Bacillati</taxon>
        <taxon>Actinomycetota</taxon>
        <taxon>Actinomycetes</taxon>
        <taxon>Kitasatosporales</taxon>
        <taxon>Streptomycetaceae</taxon>
        <taxon>Streptomyces</taxon>
    </lineage>
</organism>
<sequence length="63" mass="6612">MSLDTPIYSRLVAERGDIPARVRDEADRVRRQLEGVIPGSGSADASPGAAQRGSFFGTGPLSP</sequence>
<keyword evidence="3" id="KW-1185">Reference proteome</keyword>
<dbReference type="EMBL" id="JARAVY010000004">
    <property type="protein sequence ID" value="MDX2909672.1"/>
    <property type="molecule type" value="Genomic_DNA"/>
</dbReference>
<reference evidence="2 3" key="1">
    <citation type="journal article" date="2023" name="Microb. Genom.">
        <title>Mesoterricola silvestris gen. nov., sp. nov., Mesoterricola sediminis sp. nov., Geothrix oryzae sp. nov., Geothrix edaphica sp. nov., Geothrix rubra sp. nov., and Geothrix limicola sp. nov., six novel members of Acidobacteriota isolated from soils.</title>
        <authorList>
            <person name="Weisberg A.J."/>
            <person name="Pearce E."/>
            <person name="Kramer C.G."/>
            <person name="Chang J.H."/>
            <person name="Clarke C.R."/>
        </authorList>
    </citation>
    <scope>NUCLEOTIDE SEQUENCE [LARGE SCALE GENOMIC DNA]</scope>
    <source>
        <strain evidence="2 3">NRRL_B-2795</strain>
    </source>
</reference>
<evidence type="ECO:0000256" key="1">
    <source>
        <dbReference type="SAM" id="MobiDB-lite"/>
    </source>
</evidence>
<accession>A0ABU4L1Q9</accession>
<gene>
    <name evidence="2" type="ORF">PV517_13295</name>
</gene>
<feature type="region of interest" description="Disordered" evidence="1">
    <location>
        <begin position="35"/>
        <end position="63"/>
    </location>
</feature>
<comment type="caution">
    <text evidence="2">The sequence shown here is derived from an EMBL/GenBank/DDBJ whole genome shotgun (WGS) entry which is preliminary data.</text>
</comment>
<feature type="compositionally biased region" description="Low complexity" evidence="1">
    <location>
        <begin position="39"/>
        <end position="50"/>
    </location>
</feature>
<evidence type="ECO:0000313" key="2">
    <source>
        <dbReference type="EMBL" id="MDX2909672.1"/>
    </source>
</evidence>
<name>A0ABU4L1Q9_9ACTN</name>
<proteinExistence type="predicted"/>
<dbReference type="Proteomes" id="UP001271723">
    <property type="component" value="Unassembled WGS sequence"/>
</dbReference>